<evidence type="ECO:0000259" key="10">
    <source>
        <dbReference type="PROSITE" id="PS51123"/>
    </source>
</evidence>
<comment type="similarity">
    <text evidence="2">Belongs to the MotB family.</text>
</comment>
<dbReference type="CDD" id="cd07185">
    <property type="entry name" value="OmpA_C-like"/>
    <property type="match status" value="1"/>
</dbReference>
<evidence type="ECO:0000256" key="4">
    <source>
        <dbReference type="ARBA" id="ARBA00022692"/>
    </source>
</evidence>
<evidence type="ECO:0000256" key="3">
    <source>
        <dbReference type="ARBA" id="ARBA00022475"/>
    </source>
</evidence>
<comment type="subcellular location">
    <subcellularLocation>
        <location evidence="1">Cell membrane</location>
        <topology evidence="1">Single-pass membrane protein</topology>
    </subcellularLocation>
</comment>
<dbReference type="Pfam" id="PF13677">
    <property type="entry name" value="MotB_plug"/>
    <property type="match status" value="1"/>
</dbReference>
<feature type="compositionally biased region" description="Acidic residues" evidence="8">
    <location>
        <begin position="85"/>
        <end position="100"/>
    </location>
</feature>
<feature type="region of interest" description="Disordered" evidence="8">
    <location>
        <begin position="79"/>
        <end position="102"/>
    </location>
</feature>
<organism evidence="11 12">
    <name type="scientific">Aliikangiella marina</name>
    <dbReference type="NCBI Taxonomy" id="1712262"/>
    <lineage>
        <taxon>Bacteria</taxon>
        <taxon>Pseudomonadati</taxon>
        <taxon>Pseudomonadota</taxon>
        <taxon>Gammaproteobacteria</taxon>
        <taxon>Oceanospirillales</taxon>
        <taxon>Pleioneaceae</taxon>
        <taxon>Aliikangiella</taxon>
    </lineage>
</organism>
<dbReference type="InterPro" id="IPR006665">
    <property type="entry name" value="OmpA-like"/>
</dbReference>
<dbReference type="InterPro" id="IPR036737">
    <property type="entry name" value="OmpA-like_sf"/>
</dbReference>
<accession>A0A545TDX5</accession>
<keyword evidence="5 9" id="KW-1133">Transmembrane helix</keyword>
<keyword evidence="6 7" id="KW-0472">Membrane</keyword>
<feature type="region of interest" description="Disordered" evidence="8">
    <location>
        <begin position="260"/>
        <end position="288"/>
    </location>
</feature>
<dbReference type="Gene3D" id="3.30.1330.60">
    <property type="entry name" value="OmpA-like domain"/>
    <property type="match status" value="1"/>
</dbReference>
<keyword evidence="3" id="KW-1003">Cell membrane</keyword>
<protein>
    <submittedName>
        <fullName evidence="11">OmpA family protein</fullName>
    </submittedName>
</protein>
<keyword evidence="12" id="KW-1185">Reference proteome</keyword>
<keyword evidence="4 9" id="KW-0812">Transmembrane</keyword>
<name>A0A545TDX5_9GAMM</name>
<dbReference type="InterPro" id="IPR025713">
    <property type="entry name" value="MotB-like_N_dom"/>
</dbReference>
<dbReference type="PANTHER" id="PTHR30329:SF20">
    <property type="entry name" value="EXPORTED PROTEIN"/>
    <property type="match status" value="1"/>
</dbReference>
<dbReference type="PANTHER" id="PTHR30329">
    <property type="entry name" value="STATOR ELEMENT OF FLAGELLAR MOTOR COMPLEX"/>
    <property type="match status" value="1"/>
</dbReference>
<comment type="caution">
    <text evidence="11">The sequence shown here is derived from an EMBL/GenBank/DDBJ whole genome shotgun (WGS) entry which is preliminary data.</text>
</comment>
<proteinExistence type="inferred from homology"/>
<sequence length="317" mass="35538">MRRRRYRERVFDDDQETGRWLISYADFITLLFAFFVVMYSISQVSESKYKQLADSLIVAFDTPQRSLDPLQIGEINRSLQPITGDDIEQPEVDSESEESGNMDSENFATLDEFKALENGLRESLGDLIEQDLAEINSDANWININLQSGLLFSSGSDELNQAADPLLSEVSEHLNKNRQMILVQGHTDNIPINTEKFPSNWELSSSRAVAVVRKLQNLNVLPERMSVEGHGEFKPIESNDTLEGRSKNRRVVVSISRKQALTEPTSTAQVVPSPSLPATETVTKDAEPEFDIVRLPGGGILIRGKELPEQESDGQDN</sequence>
<dbReference type="AlphaFoldDB" id="A0A545TDX5"/>
<gene>
    <name evidence="11" type="ORF">FLL45_10570</name>
</gene>
<evidence type="ECO:0000256" key="5">
    <source>
        <dbReference type="ARBA" id="ARBA00022989"/>
    </source>
</evidence>
<evidence type="ECO:0000256" key="8">
    <source>
        <dbReference type="SAM" id="MobiDB-lite"/>
    </source>
</evidence>
<dbReference type="RefSeq" id="WP_142941981.1">
    <property type="nucleotide sequence ID" value="NZ_VIKR01000002.1"/>
</dbReference>
<evidence type="ECO:0000256" key="9">
    <source>
        <dbReference type="SAM" id="Phobius"/>
    </source>
</evidence>
<feature type="domain" description="OmpA-like" evidence="10">
    <location>
        <begin position="139"/>
        <end position="259"/>
    </location>
</feature>
<evidence type="ECO:0000256" key="7">
    <source>
        <dbReference type="PROSITE-ProRule" id="PRU00473"/>
    </source>
</evidence>
<dbReference type="OrthoDB" id="9815217at2"/>
<dbReference type="GO" id="GO:0005886">
    <property type="term" value="C:plasma membrane"/>
    <property type="evidence" value="ECO:0007669"/>
    <property type="project" value="UniProtKB-SubCell"/>
</dbReference>
<dbReference type="InterPro" id="IPR050330">
    <property type="entry name" value="Bact_OuterMem_StrucFunc"/>
</dbReference>
<evidence type="ECO:0000256" key="1">
    <source>
        <dbReference type="ARBA" id="ARBA00004162"/>
    </source>
</evidence>
<dbReference type="Pfam" id="PF00691">
    <property type="entry name" value="OmpA"/>
    <property type="match status" value="1"/>
</dbReference>
<feature type="compositionally biased region" description="Polar residues" evidence="8">
    <location>
        <begin position="260"/>
        <end position="281"/>
    </location>
</feature>
<dbReference type="Proteomes" id="UP000317839">
    <property type="component" value="Unassembled WGS sequence"/>
</dbReference>
<dbReference type="PROSITE" id="PS51123">
    <property type="entry name" value="OMPA_2"/>
    <property type="match status" value="1"/>
</dbReference>
<dbReference type="EMBL" id="VIKR01000002">
    <property type="protein sequence ID" value="TQV75366.1"/>
    <property type="molecule type" value="Genomic_DNA"/>
</dbReference>
<evidence type="ECO:0000256" key="6">
    <source>
        <dbReference type="ARBA" id="ARBA00023136"/>
    </source>
</evidence>
<dbReference type="SUPFAM" id="SSF103088">
    <property type="entry name" value="OmpA-like"/>
    <property type="match status" value="1"/>
</dbReference>
<reference evidence="11 12" key="1">
    <citation type="submission" date="2019-06" db="EMBL/GenBank/DDBJ databases">
        <title>Draft genome of Aliikangiella marina GYP-15.</title>
        <authorList>
            <person name="Wang G."/>
        </authorList>
    </citation>
    <scope>NUCLEOTIDE SEQUENCE [LARGE SCALE GENOMIC DNA]</scope>
    <source>
        <strain evidence="11 12">GYP-15</strain>
    </source>
</reference>
<evidence type="ECO:0000313" key="11">
    <source>
        <dbReference type="EMBL" id="TQV75366.1"/>
    </source>
</evidence>
<evidence type="ECO:0000256" key="2">
    <source>
        <dbReference type="ARBA" id="ARBA00008914"/>
    </source>
</evidence>
<evidence type="ECO:0000313" key="12">
    <source>
        <dbReference type="Proteomes" id="UP000317839"/>
    </source>
</evidence>
<feature type="transmembrane region" description="Helical" evidence="9">
    <location>
        <begin position="21"/>
        <end position="41"/>
    </location>
</feature>